<keyword evidence="3" id="KW-1185">Reference proteome</keyword>
<feature type="transmembrane region" description="Helical" evidence="1">
    <location>
        <begin position="7"/>
        <end position="26"/>
    </location>
</feature>
<feature type="transmembrane region" description="Helical" evidence="1">
    <location>
        <begin position="124"/>
        <end position="142"/>
    </location>
</feature>
<keyword evidence="1" id="KW-1133">Transmembrane helix</keyword>
<feature type="transmembrane region" description="Helical" evidence="1">
    <location>
        <begin position="100"/>
        <end position="118"/>
    </location>
</feature>
<dbReference type="EMBL" id="LGTQ01000012">
    <property type="protein sequence ID" value="KPM47217.1"/>
    <property type="molecule type" value="Genomic_DNA"/>
</dbReference>
<dbReference type="RefSeq" id="WP_055149928.1">
    <property type="nucleotide sequence ID" value="NZ_JXSZ01000012.1"/>
</dbReference>
<evidence type="ECO:0000313" key="2">
    <source>
        <dbReference type="EMBL" id="KPM47217.1"/>
    </source>
</evidence>
<proteinExistence type="predicted"/>
<dbReference type="STRING" id="1605367.AFM12_15560"/>
<keyword evidence="1" id="KW-0472">Membrane</keyword>
<evidence type="ECO:0000256" key="1">
    <source>
        <dbReference type="SAM" id="Phobius"/>
    </source>
</evidence>
<comment type="caution">
    <text evidence="2">The sequence shown here is derived from an EMBL/GenBank/DDBJ whole genome shotgun (WGS) entry which is preliminary data.</text>
</comment>
<reference evidence="2 3" key="1">
    <citation type="submission" date="2015-07" db="EMBL/GenBank/DDBJ databases">
        <title>The draft genome sequence of Leadbetterella sp. JN14-9.</title>
        <authorList>
            <person name="Liu Y."/>
            <person name="Du J."/>
            <person name="Shao Z."/>
        </authorList>
    </citation>
    <scope>NUCLEOTIDE SEQUENCE [LARGE SCALE GENOMIC DNA]</scope>
    <source>
        <strain evidence="2 3">JN14-9</strain>
    </source>
</reference>
<evidence type="ECO:0000313" key="3">
    <source>
        <dbReference type="Proteomes" id="UP000050454"/>
    </source>
</evidence>
<feature type="transmembrane region" description="Helical" evidence="1">
    <location>
        <begin position="46"/>
        <end position="70"/>
    </location>
</feature>
<keyword evidence="1" id="KW-0812">Transmembrane</keyword>
<gene>
    <name evidence="2" type="ORF">AFM12_15560</name>
</gene>
<sequence length="152" mass="16662">MKERNIYVTVSSTILIFAGYLFKMNGYYQEGLLEGTEGLQFTGKSILILIGVMAGANIVLNILGTIGFTIKDSVQNKDCKPGQLIEDERDKIIELKGMQVSYAVFGAGLILSLIALTMGWAAPVVIIMIIGSLVLAEIIGNIKKLFHYRRGF</sequence>
<dbReference type="AlphaFoldDB" id="A0A0P7BYN3"/>
<accession>A0A0P7BYN3</accession>
<protein>
    <submittedName>
        <fullName evidence="2">Uncharacterized protein</fullName>
    </submittedName>
</protein>
<organism evidence="2 3">
    <name type="scientific">Jiulongibacter sediminis</name>
    <dbReference type="NCBI Taxonomy" id="1605367"/>
    <lineage>
        <taxon>Bacteria</taxon>
        <taxon>Pseudomonadati</taxon>
        <taxon>Bacteroidota</taxon>
        <taxon>Cytophagia</taxon>
        <taxon>Cytophagales</taxon>
        <taxon>Leadbetterellaceae</taxon>
        <taxon>Jiulongibacter</taxon>
    </lineage>
</organism>
<dbReference type="Proteomes" id="UP000050454">
    <property type="component" value="Unassembled WGS sequence"/>
</dbReference>
<name>A0A0P7BYN3_9BACT</name>